<evidence type="ECO:0000313" key="3">
    <source>
        <dbReference type="Proteomes" id="UP001320159"/>
    </source>
</evidence>
<evidence type="ECO:0000313" key="2">
    <source>
        <dbReference type="EMBL" id="MCD1293485.1"/>
    </source>
</evidence>
<dbReference type="InterPro" id="IPR007357">
    <property type="entry name" value="PhrB-like"/>
</dbReference>
<dbReference type="RefSeq" id="WP_230739337.1">
    <property type="nucleotide sequence ID" value="NZ_PGCK01000001.1"/>
</dbReference>
<reference evidence="2 3" key="1">
    <citation type="submission" date="2017-11" db="EMBL/GenBank/DDBJ databases">
        <title>Isolation and Characterization of Family Methanocellaceae Species from Potential Methane Hydrate Area Offshore Southwestern Taiwan.</title>
        <authorList>
            <person name="Zhang W.-L."/>
            <person name="Chen W.-C."/>
            <person name="Lai M.-C."/>
            <person name="Chen S.-C."/>
        </authorList>
    </citation>
    <scope>NUCLEOTIDE SEQUENCE [LARGE SCALE GENOMIC DNA]</scope>
    <source>
        <strain evidence="2 3">CWC-04</strain>
    </source>
</reference>
<dbReference type="Proteomes" id="UP001320159">
    <property type="component" value="Unassembled WGS sequence"/>
</dbReference>
<name>A0AAP2RCE2_9EURY</name>
<dbReference type="AlphaFoldDB" id="A0AAP2RCE2"/>
<dbReference type="InterPro" id="IPR014729">
    <property type="entry name" value="Rossmann-like_a/b/a_fold"/>
</dbReference>
<dbReference type="InterPro" id="IPR036134">
    <property type="entry name" value="Crypto/Photolyase_FAD-like_sf"/>
</dbReference>
<comment type="caution">
    <text evidence="2">The sequence shown here is derived from an EMBL/GenBank/DDBJ whole genome shotgun (WGS) entry which is preliminary data.</text>
</comment>
<dbReference type="Gene3D" id="1.25.40.80">
    <property type="match status" value="1"/>
</dbReference>
<feature type="region of interest" description="Disordered" evidence="1">
    <location>
        <begin position="162"/>
        <end position="197"/>
    </location>
</feature>
<protein>
    <submittedName>
        <fullName evidence="2">Cryptochrome/photolyase family protein</fullName>
    </submittedName>
</protein>
<sequence>MENERYSVLVLGDQLKPDISSIASSGTKNILMVESVKKCTSGKWHKRRLAFVISAMRHFRDVLKDEGFNVDYHEWADDFTSAINEHIEENDIEKLFVMKPVNREGAGFVNSLSNINSIDVEVTENDMFICPENEFVDWLNKQRSPLMENFYRTMRKTRKVLMDGKDPAGGKWNFDKENREKPKKELSYQEPPGFKDDKTTKKVIDDINDKFPDNFGKLNSLEVPVDRKGALRYIKDFIDNKLEKFGPYEDAMVSGNMVMYHSRASILMNVGLLHPEECVRMAEKAYNDKKVPINSAEGYVRQIMGWREYMAGMYIATSSKILSYNFLNCKRSLPSFYWDENLTDMNCLYNAVRSVRETGYTHHIVRLMVLGNFALIAGIMPKEVSDWFLETYEDAYEWVVTPNVICMSQFADGGIIATKPYASSANYINKMSDYCKDCKYSPHEKLKENACPFNYLYWDFLKRNRKRLERTGRMGLAYNLLDKQDPDMIKACIKKSKEFLESLKTGRQY</sequence>
<accession>A0AAP2RCE2</accession>
<organism evidence="2 3">
    <name type="scientific">Methanooceanicella nereidis</name>
    <dbReference type="NCBI Taxonomy" id="2052831"/>
    <lineage>
        <taxon>Archaea</taxon>
        <taxon>Methanobacteriati</taxon>
        <taxon>Methanobacteriota</taxon>
        <taxon>Stenosarchaea group</taxon>
        <taxon>Methanomicrobia</taxon>
        <taxon>Methanocellales</taxon>
        <taxon>Methanocellaceae</taxon>
        <taxon>Methanooceanicella</taxon>
    </lineage>
</organism>
<dbReference type="Gene3D" id="1.10.10.1710">
    <property type="entry name" value="Deoxyribodipyrimidine photolyase-related"/>
    <property type="match status" value="1"/>
</dbReference>
<dbReference type="Pfam" id="PF04244">
    <property type="entry name" value="DPRP"/>
    <property type="match status" value="1"/>
</dbReference>
<proteinExistence type="predicted"/>
<dbReference type="SUPFAM" id="SSF48173">
    <property type="entry name" value="Cryptochrome/photolyase FAD-binding domain"/>
    <property type="match status" value="1"/>
</dbReference>
<dbReference type="PANTHER" id="PTHR38657">
    <property type="entry name" value="SLR1343 PROTEIN"/>
    <property type="match status" value="1"/>
</dbReference>
<dbReference type="EMBL" id="PGCK01000001">
    <property type="protein sequence ID" value="MCD1293485.1"/>
    <property type="molecule type" value="Genomic_DNA"/>
</dbReference>
<keyword evidence="3" id="KW-1185">Reference proteome</keyword>
<dbReference type="Gene3D" id="1.10.579.10">
    <property type="entry name" value="DNA Cyclobutane Dipyrimidine Photolyase, subunit A, domain 3"/>
    <property type="match status" value="1"/>
</dbReference>
<evidence type="ECO:0000256" key="1">
    <source>
        <dbReference type="SAM" id="MobiDB-lite"/>
    </source>
</evidence>
<dbReference type="PANTHER" id="PTHR38657:SF1">
    <property type="entry name" value="SLR1343 PROTEIN"/>
    <property type="match status" value="1"/>
</dbReference>
<gene>
    <name evidence="2" type="ORF">CUJ83_00550</name>
</gene>
<dbReference type="Gene3D" id="3.40.50.620">
    <property type="entry name" value="HUPs"/>
    <property type="match status" value="1"/>
</dbReference>
<dbReference type="InterPro" id="IPR052551">
    <property type="entry name" value="UV-DNA_repair_photolyase"/>
</dbReference>